<dbReference type="Pfam" id="PF11751">
    <property type="entry name" value="PorP_SprF"/>
    <property type="match status" value="1"/>
</dbReference>
<feature type="chain" id="PRO_5015670163" description="Type IX secretion system membrane protein PorP/SprF" evidence="1">
    <location>
        <begin position="19"/>
        <end position="313"/>
    </location>
</feature>
<dbReference type="Proteomes" id="UP000244677">
    <property type="component" value="Chromosome"/>
</dbReference>
<evidence type="ECO:0000313" key="2">
    <source>
        <dbReference type="EMBL" id="AWG24511.1"/>
    </source>
</evidence>
<gene>
    <name evidence="2" type="ORF">FK004_04300</name>
</gene>
<dbReference type="KEGG" id="fki:FK004_04300"/>
<reference evidence="2 3" key="1">
    <citation type="submission" date="2017-04" db="EMBL/GenBank/DDBJ databases">
        <title>Complete genome sequence of Flavobacterium kingsejong AJ004.</title>
        <authorList>
            <person name="Lee P.C."/>
        </authorList>
    </citation>
    <scope>NUCLEOTIDE SEQUENCE [LARGE SCALE GENOMIC DNA]</scope>
    <source>
        <strain evidence="2 3">AJ004</strain>
    </source>
</reference>
<feature type="signal peptide" evidence="1">
    <location>
        <begin position="1"/>
        <end position="18"/>
    </location>
</feature>
<evidence type="ECO:0000313" key="3">
    <source>
        <dbReference type="Proteomes" id="UP000244677"/>
    </source>
</evidence>
<dbReference type="OrthoDB" id="648347at2"/>
<protein>
    <recommendedName>
        <fullName evidence="4">Type IX secretion system membrane protein PorP/SprF</fullName>
    </recommendedName>
</protein>
<dbReference type="InterPro" id="IPR019861">
    <property type="entry name" value="PorP/SprF_Bacteroidetes"/>
</dbReference>
<evidence type="ECO:0000256" key="1">
    <source>
        <dbReference type="SAM" id="SignalP"/>
    </source>
</evidence>
<name>A0A2S1LLG6_9FLAO</name>
<keyword evidence="1" id="KW-0732">Signal</keyword>
<proteinExistence type="predicted"/>
<dbReference type="AlphaFoldDB" id="A0A2S1LLG6"/>
<dbReference type="RefSeq" id="WP_108736147.1">
    <property type="nucleotide sequence ID" value="NZ_CP020919.1"/>
</dbReference>
<keyword evidence="3" id="KW-1185">Reference proteome</keyword>
<evidence type="ECO:0008006" key="4">
    <source>
        <dbReference type="Google" id="ProtNLM"/>
    </source>
</evidence>
<dbReference type="NCBIfam" id="TIGR03519">
    <property type="entry name" value="T9SS_PorP_fam"/>
    <property type="match status" value="1"/>
</dbReference>
<accession>A0A2S1LLG6</accession>
<sequence length="313" mass="35302">MKKIYTLCFLGCLWNAKAQELAIPTFTQYLAENRFVIAPSYAGIGDNVQIRLNGLTQWVGIKDAPDNQSLAADMRLGDRSGIGVFLYNDKNGNTRQSGAKFSFAHHLILDKYSDEFLSLGLSYNMNQFRLQIENFNGPDMGVTNDRSAVNHNFDVSALYRFEEFYISLAASNILNKDLNDLAINEPNVLRNYQLYTGYTFKKKYSDLEVEPSMYIQLFESDGRSTTDLNLKLRKRSKNGEDYVWGGVSYRFLNDQLGSPLNIGPMAGLKSGSFYFAYSYQVTTNNLMSHNSGTHMVTLGVDIFQGISNCSCTF</sequence>
<organism evidence="2 3">
    <name type="scientific">Flavobacterium kingsejongi</name>
    <dbReference type="NCBI Taxonomy" id="1678728"/>
    <lineage>
        <taxon>Bacteria</taxon>
        <taxon>Pseudomonadati</taxon>
        <taxon>Bacteroidota</taxon>
        <taxon>Flavobacteriia</taxon>
        <taxon>Flavobacteriales</taxon>
        <taxon>Flavobacteriaceae</taxon>
        <taxon>Flavobacterium</taxon>
    </lineage>
</organism>
<dbReference type="EMBL" id="CP020919">
    <property type="protein sequence ID" value="AWG24511.1"/>
    <property type="molecule type" value="Genomic_DNA"/>
</dbReference>